<dbReference type="PANTHER" id="PTHR43852">
    <property type="entry name" value="NUCLEOTIDYLTRANSFERASE"/>
    <property type="match status" value="1"/>
</dbReference>
<dbReference type="PANTHER" id="PTHR43852:SF3">
    <property type="entry name" value="NUCLEOTIDYLTRANSFERASE"/>
    <property type="match status" value="1"/>
</dbReference>
<protein>
    <submittedName>
        <fullName evidence="2">Nucleotidyltransferase domain-containing protein</fullName>
    </submittedName>
</protein>
<gene>
    <name evidence="2" type="ORF">FJM67_08730</name>
</gene>
<comment type="caution">
    <text evidence="2">The sequence shown here is derived from an EMBL/GenBank/DDBJ whole genome shotgun (WGS) entry which is preliminary data.</text>
</comment>
<evidence type="ECO:0000313" key="2">
    <source>
        <dbReference type="EMBL" id="TPE51814.1"/>
    </source>
</evidence>
<dbReference type="AlphaFoldDB" id="A0A501WUH7"/>
<dbReference type="EMBL" id="VFRR01000014">
    <property type="protein sequence ID" value="TPE51814.1"/>
    <property type="molecule type" value="Genomic_DNA"/>
</dbReference>
<dbReference type="GO" id="GO:0016740">
    <property type="term" value="F:transferase activity"/>
    <property type="evidence" value="ECO:0007669"/>
    <property type="project" value="UniProtKB-KW"/>
</dbReference>
<dbReference type="InterPro" id="IPR052930">
    <property type="entry name" value="TA_antitoxin_MntA"/>
</dbReference>
<keyword evidence="2" id="KW-0808">Transferase</keyword>
<dbReference type="NCBIfam" id="NF047752">
    <property type="entry name" value="MntA_antitoxin"/>
    <property type="match status" value="1"/>
</dbReference>
<feature type="domain" description="Polymerase beta nucleotidyltransferase" evidence="1">
    <location>
        <begin position="7"/>
        <end position="104"/>
    </location>
</feature>
<keyword evidence="3" id="KW-1185">Reference proteome</keyword>
<organism evidence="2 3">
    <name type="scientific">Maribrevibacterium harenarium</name>
    <dbReference type="NCBI Taxonomy" id="2589817"/>
    <lineage>
        <taxon>Bacteria</taxon>
        <taxon>Pseudomonadati</taxon>
        <taxon>Pseudomonadota</taxon>
        <taxon>Gammaproteobacteria</taxon>
        <taxon>Oceanospirillales</taxon>
        <taxon>Oceanospirillaceae</taxon>
        <taxon>Maribrevibacterium</taxon>
    </lineage>
</organism>
<dbReference type="InterPro" id="IPR043519">
    <property type="entry name" value="NT_sf"/>
</dbReference>
<dbReference type="SUPFAM" id="SSF81301">
    <property type="entry name" value="Nucleotidyltransferase"/>
    <property type="match status" value="1"/>
</dbReference>
<reference evidence="2 3" key="1">
    <citation type="submission" date="2019-06" db="EMBL/GenBank/DDBJ databases">
        <title>A novel bacterium of genus Marinomonas, isolated from coastal sand.</title>
        <authorList>
            <person name="Huang H."/>
            <person name="Mo K."/>
            <person name="Hu Y."/>
        </authorList>
    </citation>
    <scope>NUCLEOTIDE SEQUENCE [LARGE SCALE GENOMIC DNA]</scope>
    <source>
        <strain evidence="2 3">HB171799</strain>
    </source>
</reference>
<evidence type="ECO:0000313" key="3">
    <source>
        <dbReference type="Proteomes" id="UP000315901"/>
    </source>
</evidence>
<dbReference type="Gene3D" id="3.30.460.10">
    <property type="entry name" value="Beta Polymerase, domain 2"/>
    <property type="match status" value="1"/>
</dbReference>
<dbReference type="CDD" id="cd05403">
    <property type="entry name" value="NT_KNTase_like"/>
    <property type="match status" value="1"/>
</dbReference>
<dbReference type="InterPro" id="IPR041633">
    <property type="entry name" value="Polbeta"/>
</dbReference>
<dbReference type="Proteomes" id="UP000315901">
    <property type="component" value="Unassembled WGS sequence"/>
</dbReference>
<name>A0A501WUH7_9GAMM</name>
<sequence length="131" mass="14846">MILDRLQQIVNLARQNVDVAALWLYGSRAKGTARDDSDFDLGILFRDYLADPLERRLRPELLALDWQRQLALPEGMISVADIKSVPIPLAMNIISGKLLHCENHDARLAAEGMIMSKAELDYRYHLQQFGG</sequence>
<accession>A0A501WUH7</accession>
<proteinExistence type="predicted"/>
<evidence type="ECO:0000259" key="1">
    <source>
        <dbReference type="Pfam" id="PF18765"/>
    </source>
</evidence>
<dbReference type="Pfam" id="PF18765">
    <property type="entry name" value="Polbeta"/>
    <property type="match status" value="1"/>
</dbReference>
<dbReference type="OrthoDB" id="5899752at2"/>